<dbReference type="RefSeq" id="WP_248936455.1">
    <property type="nucleotide sequence ID" value="NZ_JAKILF010000005.1"/>
</dbReference>
<organism evidence="1 2">
    <name type="scientific">Shewanella submarina</name>
    <dbReference type="NCBI Taxonomy" id="2016376"/>
    <lineage>
        <taxon>Bacteria</taxon>
        <taxon>Pseudomonadati</taxon>
        <taxon>Pseudomonadota</taxon>
        <taxon>Gammaproteobacteria</taxon>
        <taxon>Alteromonadales</taxon>
        <taxon>Shewanellaceae</taxon>
        <taxon>Shewanella</taxon>
    </lineage>
</organism>
<reference evidence="2" key="1">
    <citation type="journal article" date="2019" name="Int. J. Syst. Evol. Microbiol.">
        <title>The Global Catalogue of Microorganisms (GCM) 10K type strain sequencing project: providing services to taxonomists for standard genome sequencing and annotation.</title>
        <authorList>
            <consortium name="The Broad Institute Genomics Platform"/>
            <consortium name="The Broad Institute Genome Sequencing Center for Infectious Disease"/>
            <person name="Wu L."/>
            <person name="Ma J."/>
        </authorList>
    </citation>
    <scope>NUCLEOTIDE SEQUENCE [LARGE SCALE GENOMIC DNA]</scope>
    <source>
        <strain evidence="2">KCTC 52277</strain>
    </source>
</reference>
<proteinExistence type="predicted"/>
<name>A0ABV7G567_9GAMM</name>
<comment type="caution">
    <text evidence="1">The sequence shown here is derived from an EMBL/GenBank/DDBJ whole genome shotgun (WGS) entry which is preliminary data.</text>
</comment>
<accession>A0ABV7G567</accession>
<gene>
    <name evidence="1" type="ORF">ACFOE0_00405</name>
</gene>
<evidence type="ECO:0000313" key="2">
    <source>
        <dbReference type="Proteomes" id="UP001595621"/>
    </source>
</evidence>
<protein>
    <submittedName>
        <fullName evidence="1">Uncharacterized protein</fullName>
    </submittedName>
</protein>
<dbReference type="EMBL" id="JBHRTD010000001">
    <property type="protein sequence ID" value="MFC3136652.1"/>
    <property type="molecule type" value="Genomic_DNA"/>
</dbReference>
<evidence type="ECO:0000313" key="1">
    <source>
        <dbReference type="EMBL" id="MFC3136652.1"/>
    </source>
</evidence>
<dbReference type="Proteomes" id="UP001595621">
    <property type="component" value="Unassembled WGS sequence"/>
</dbReference>
<sequence>MIKSFLFSFFKRWIGWLAGKLLSPKAVTELLLDIARAHVKRGDTTSTGALVDWLEKYLSDEQAHMREQAETAKSLK</sequence>
<keyword evidence="2" id="KW-1185">Reference proteome</keyword>